<protein>
    <submittedName>
        <fullName evidence="1">Uncharacterized protein</fullName>
    </submittedName>
</protein>
<comment type="caution">
    <text evidence="1">The sequence shown here is derived from an EMBL/GenBank/DDBJ whole genome shotgun (WGS) entry which is preliminary data.</text>
</comment>
<sequence length="431" mass="47143">MPEAQSCLFLADWELARTQDFSQRRKRLEDELCRQQLQIQSALSSLGAWLAVLDSRRKLNEVAASAASQALEDLESRWKPLRLEADGAVAAWLVAAERAYVAGLQRRAQGWATAAPEGGAKLRQRQQSLSDHLAGPVVQAVRAWDAAHQEAEAAWASHHERVEEASRAIASEKAPPDSWLSEVRYRERARKHLTDQAAVEQLLAASAQQLAALESERSQYWGAFVASYRSCGQQLEGVSETCDAEPSLSAPVAAVLPELADVPNMPSAGGAVLQRVSAAMMAPSGLFGLGSGGWREGATLVLTMHGYLHLFYVDGKAARKEADKDSEETEELVEADIKASVYAPLATKCVFQRRGQELILDLAEQEAAAAPEKSPGSNLRKWWAGKPDAAPLRHIHARLTDQEQFGQLERRCHEFVRRGHALRANASAGYS</sequence>
<evidence type="ECO:0000313" key="2">
    <source>
        <dbReference type="Proteomes" id="UP001178507"/>
    </source>
</evidence>
<accession>A0AA36MWQ3</accession>
<dbReference type="EMBL" id="CAUJNA010001820">
    <property type="protein sequence ID" value="CAJ1389175.1"/>
    <property type="molecule type" value="Genomic_DNA"/>
</dbReference>
<reference evidence="1" key="1">
    <citation type="submission" date="2023-08" db="EMBL/GenBank/DDBJ databases">
        <authorList>
            <person name="Chen Y."/>
            <person name="Shah S."/>
            <person name="Dougan E. K."/>
            <person name="Thang M."/>
            <person name="Chan C."/>
        </authorList>
    </citation>
    <scope>NUCLEOTIDE SEQUENCE</scope>
</reference>
<dbReference type="AlphaFoldDB" id="A0AA36MWQ3"/>
<name>A0AA36MWQ3_9DINO</name>
<dbReference type="Proteomes" id="UP001178507">
    <property type="component" value="Unassembled WGS sequence"/>
</dbReference>
<gene>
    <name evidence="1" type="ORF">EVOR1521_LOCUS14850</name>
</gene>
<proteinExistence type="predicted"/>
<keyword evidence="2" id="KW-1185">Reference proteome</keyword>
<organism evidence="1 2">
    <name type="scientific">Effrenium voratum</name>
    <dbReference type="NCBI Taxonomy" id="2562239"/>
    <lineage>
        <taxon>Eukaryota</taxon>
        <taxon>Sar</taxon>
        <taxon>Alveolata</taxon>
        <taxon>Dinophyceae</taxon>
        <taxon>Suessiales</taxon>
        <taxon>Symbiodiniaceae</taxon>
        <taxon>Effrenium</taxon>
    </lineage>
</organism>
<evidence type="ECO:0000313" key="1">
    <source>
        <dbReference type="EMBL" id="CAJ1389175.1"/>
    </source>
</evidence>